<feature type="region of interest" description="Disordered" evidence="1">
    <location>
        <begin position="1"/>
        <end position="76"/>
    </location>
</feature>
<feature type="compositionally biased region" description="Polar residues" evidence="1">
    <location>
        <begin position="1"/>
        <end position="16"/>
    </location>
</feature>
<evidence type="ECO:0000313" key="2">
    <source>
        <dbReference type="EMBL" id="DAA03549.1"/>
    </source>
</evidence>
<organism evidence="2">
    <name type="scientific">Drosophila melanogaster</name>
    <name type="common">Fruit fly</name>
    <dbReference type="NCBI Taxonomy" id="7227"/>
    <lineage>
        <taxon>Eukaryota</taxon>
        <taxon>Metazoa</taxon>
        <taxon>Ecdysozoa</taxon>
        <taxon>Arthropoda</taxon>
        <taxon>Hexapoda</taxon>
        <taxon>Insecta</taxon>
        <taxon>Pterygota</taxon>
        <taxon>Neoptera</taxon>
        <taxon>Endopterygota</taxon>
        <taxon>Diptera</taxon>
        <taxon>Brachycera</taxon>
        <taxon>Muscomorpha</taxon>
        <taxon>Ephydroidea</taxon>
        <taxon>Drosophilidae</taxon>
        <taxon>Drosophila</taxon>
        <taxon>Sophophora</taxon>
    </lineage>
</organism>
<gene>
    <name evidence="2" type="ORF">HDC01519</name>
</gene>
<dbReference type="EMBL" id="BK003350">
    <property type="protein sequence ID" value="DAA03549.1"/>
    <property type="molecule type" value="Genomic_DNA"/>
</dbReference>
<name>Q6IHR6_DROME</name>
<accession>Q6IHR6</accession>
<feature type="region of interest" description="Disordered" evidence="1">
    <location>
        <begin position="101"/>
        <end position="130"/>
    </location>
</feature>
<dbReference type="AlphaFoldDB" id="Q6IHR6"/>
<evidence type="ECO:0000256" key="1">
    <source>
        <dbReference type="SAM" id="MobiDB-lite"/>
    </source>
</evidence>
<sequence length="188" mass="21177">MQRSGASRCRTNTESSPKTEGHQTHSRVVDVCSCSGDGSHHRHRHCHHHHHHLQKEQEQEQRDQNQRTTDDDWQQSFPNLISSYSRVCVELTNGTKAPRSLELWGEGRHPSPSNHVDDPHLHPPTQPLKNLRPKKYSSGGGYPIAMLAMDSMVGGPRIEDWQDSVILMKIGKCSSLRLAPVPAPILLL</sequence>
<feature type="compositionally biased region" description="Basic and acidic residues" evidence="1">
    <location>
        <begin position="54"/>
        <end position="70"/>
    </location>
</feature>
<proteinExistence type="predicted"/>
<protein>
    <submittedName>
        <fullName evidence="2">HDC01519</fullName>
    </submittedName>
</protein>
<feature type="compositionally biased region" description="Basic and acidic residues" evidence="1">
    <location>
        <begin position="105"/>
        <end position="121"/>
    </location>
</feature>
<reference evidence="2" key="1">
    <citation type="journal article" date="2003" name="Genome Biol.">
        <title>An integrated gene annotation and transcriptional profiling approach towards the full gene content of the Drosophila genome.</title>
        <authorList>
            <person name="Hild M."/>
            <person name="Beckmann B."/>
            <person name="Haas S.A."/>
            <person name="Koch B."/>
            <person name="Solovyev V."/>
            <person name="Busold C."/>
            <person name="Fellenberg K."/>
            <person name="Boutros M."/>
            <person name="Vingron M."/>
            <person name="Sauer F."/>
            <person name="Hoheisel J.D."/>
            <person name="Paro R."/>
        </authorList>
    </citation>
    <scope>NUCLEOTIDE SEQUENCE</scope>
</reference>
<feature type="compositionally biased region" description="Basic residues" evidence="1">
    <location>
        <begin position="40"/>
        <end position="53"/>
    </location>
</feature>